<name>A0ABM6LXA3_9GAMM</name>
<proteinExistence type="predicted"/>
<accession>A0ABM6LXA3</accession>
<gene>
    <name evidence="1" type="ORF">CDV26_01145</name>
</gene>
<organism evidence="1 2">
    <name type="scientific">Francisella halioticida</name>
    <dbReference type="NCBI Taxonomy" id="549298"/>
    <lineage>
        <taxon>Bacteria</taxon>
        <taxon>Pseudomonadati</taxon>
        <taxon>Pseudomonadota</taxon>
        <taxon>Gammaproteobacteria</taxon>
        <taxon>Thiotrichales</taxon>
        <taxon>Francisellaceae</taxon>
        <taxon>Francisella</taxon>
    </lineage>
</organism>
<reference evidence="1 2" key="1">
    <citation type="submission" date="2017-06" db="EMBL/GenBank/DDBJ databases">
        <title>Complete genome of Francisella halioticida.</title>
        <authorList>
            <person name="Sjodin A."/>
        </authorList>
    </citation>
    <scope>NUCLEOTIDE SEQUENCE [LARGE SCALE GENOMIC DNA]</scope>
    <source>
        <strain evidence="1 2">DSM 23729</strain>
    </source>
</reference>
<evidence type="ECO:0000313" key="1">
    <source>
        <dbReference type="EMBL" id="ASG67174.1"/>
    </source>
</evidence>
<evidence type="ECO:0000313" key="2">
    <source>
        <dbReference type="Proteomes" id="UP000249910"/>
    </source>
</evidence>
<keyword evidence="2" id="KW-1185">Reference proteome</keyword>
<dbReference type="EMBL" id="CP022132">
    <property type="protein sequence ID" value="ASG67174.1"/>
    <property type="molecule type" value="Genomic_DNA"/>
</dbReference>
<sequence>MNLKLYKNSVCLKLNNEDSLKLNKMVDHISEEIILPNTNFIVTLKISKQNDFYYSNNNFIFKMRLEDFLNMKKNITKEGYSFKKNDCTVNIVIDIFIKRAKDMSLNKK</sequence>
<dbReference type="RefSeq" id="WP_088771730.1">
    <property type="nucleotide sequence ID" value="NZ_AP023082.1"/>
</dbReference>
<dbReference type="Proteomes" id="UP000249910">
    <property type="component" value="Chromosome"/>
</dbReference>
<protein>
    <submittedName>
        <fullName evidence="1">Uncharacterized protein</fullName>
    </submittedName>
</protein>